<dbReference type="RefSeq" id="WP_035926089.1">
    <property type="nucleotide sequence ID" value="NZ_JSUH01000006.1"/>
</dbReference>
<comment type="caution">
    <text evidence="3">The sequence shown here is derived from an EMBL/GenBank/DDBJ whole genome shotgun (WGS) entry which is preliminary data.</text>
</comment>
<dbReference type="OrthoDB" id="9808049at2"/>
<dbReference type="Gene3D" id="3.50.50.60">
    <property type="entry name" value="FAD/NAD(P)-binding domain"/>
    <property type="match status" value="1"/>
</dbReference>
<sequence>MGEVLDVAVVGAGQAGLAVGYHLRRTGLSFALLDEQEAPGGAWRHVWPSLRLFSPAAYSSLPGHPMPDTAGAAPDAAHVVDYLYRYEERYGLPVRRPVRVRAVHRDGAGFRLVTDDGELRARAVVSATGTWSQPFRPALPGQREYRGEQVHSAHYEGPARYRGRRVLVVGGANSGAQIAAELAEVCELTWCTNAPPRYLPDEVDGRELFRVATLRAQALAAGRPDPGGVASLGDVVAVPSVRRARDAGVLDPRPMFTRFTAHGVVMTDGREQPVDAVVWCTGFRPALRHLRPLHLREDDGRIRTEGTASTRVPGLYLVGYGDWTGPGSATLVGVGRSARDTVAAVRKRLAGGWDQRAAAP</sequence>
<dbReference type="AlphaFoldDB" id="A0A0A6VU15"/>
<feature type="domain" description="FAD/NAD(P)-binding" evidence="2">
    <location>
        <begin position="259"/>
        <end position="319"/>
    </location>
</feature>
<organism evidence="3 4">
    <name type="scientific">Kocuria rosea subsp. polaris</name>
    <dbReference type="NCBI Taxonomy" id="136273"/>
    <lineage>
        <taxon>Bacteria</taxon>
        <taxon>Bacillati</taxon>
        <taxon>Actinomycetota</taxon>
        <taxon>Actinomycetes</taxon>
        <taxon>Micrococcales</taxon>
        <taxon>Micrococcaceae</taxon>
        <taxon>Kocuria</taxon>
    </lineage>
</organism>
<evidence type="ECO:0000259" key="2">
    <source>
        <dbReference type="Pfam" id="PF07992"/>
    </source>
</evidence>
<keyword evidence="1" id="KW-0560">Oxidoreductase</keyword>
<dbReference type="PANTHER" id="PTHR43539">
    <property type="entry name" value="FLAVIN-BINDING MONOOXYGENASE-LIKE PROTEIN (AFU_ORTHOLOGUE AFUA_4G09220)"/>
    <property type="match status" value="1"/>
</dbReference>
<evidence type="ECO:0000313" key="3">
    <source>
        <dbReference type="EMBL" id="KHD97733.1"/>
    </source>
</evidence>
<accession>A0A0A6VU15</accession>
<dbReference type="Pfam" id="PF07992">
    <property type="entry name" value="Pyr_redox_2"/>
    <property type="match status" value="1"/>
</dbReference>
<evidence type="ECO:0000256" key="1">
    <source>
        <dbReference type="ARBA" id="ARBA00023002"/>
    </source>
</evidence>
<gene>
    <name evidence="3" type="ORF">GY22_08535</name>
</gene>
<dbReference type="PANTHER" id="PTHR43539:SF78">
    <property type="entry name" value="FLAVIN-CONTAINING MONOOXYGENASE"/>
    <property type="match status" value="1"/>
</dbReference>
<dbReference type="EMBL" id="JSUH01000006">
    <property type="protein sequence ID" value="KHD97733.1"/>
    <property type="molecule type" value="Genomic_DNA"/>
</dbReference>
<keyword evidence="4" id="KW-1185">Reference proteome</keyword>
<dbReference type="PRINTS" id="PR00469">
    <property type="entry name" value="PNDRDTASEII"/>
</dbReference>
<dbReference type="Proteomes" id="UP000030466">
    <property type="component" value="Unassembled WGS sequence"/>
</dbReference>
<dbReference type="NCBIfam" id="NF040505">
    <property type="entry name" value="ArsO_flavin_mono"/>
    <property type="match status" value="1"/>
</dbReference>
<dbReference type="InterPro" id="IPR023753">
    <property type="entry name" value="FAD/NAD-binding_dom"/>
</dbReference>
<dbReference type="GO" id="GO:0004497">
    <property type="term" value="F:monooxygenase activity"/>
    <property type="evidence" value="ECO:0007669"/>
    <property type="project" value="TreeGrafter"/>
</dbReference>
<dbReference type="Pfam" id="PF13738">
    <property type="entry name" value="Pyr_redox_3"/>
    <property type="match status" value="1"/>
</dbReference>
<evidence type="ECO:0000313" key="4">
    <source>
        <dbReference type="Proteomes" id="UP000030466"/>
    </source>
</evidence>
<dbReference type="PRINTS" id="PR00368">
    <property type="entry name" value="FADPNR"/>
</dbReference>
<reference evidence="3 4" key="1">
    <citation type="journal article" date="2003" name="Int. J. Syst. Evol. Microbiol.">
        <title>Kocuria polaris sp. nov., an orange-pigmented psychrophilic bacterium isolated from an Antarctic cyanobacterial mat sample.</title>
        <authorList>
            <person name="Reddy G.S."/>
            <person name="Prakash J.S."/>
            <person name="Prabahar V."/>
            <person name="Matsumoto G.I."/>
            <person name="Stackebrandt E."/>
            <person name="Shivaji S."/>
        </authorList>
    </citation>
    <scope>NUCLEOTIDE SEQUENCE [LARGE SCALE GENOMIC DNA]</scope>
    <source>
        <strain evidence="3 4">CMS 76or</strain>
    </source>
</reference>
<dbReference type="InterPro" id="IPR036188">
    <property type="entry name" value="FAD/NAD-bd_sf"/>
</dbReference>
<protein>
    <submittedName>
        <fullName evidence="3">Pyridine nucleotide-disulfide oxidoreductase</fullName>
    </submittedName>
</protein>
<dbReference type="SUPFAM" id="SSF51905">
    <property type="entry name" value="FAD/NAD(P)-binding domain"/>
    <property type="match status" value="2"/>
</dbReference>
<dbReference type="GO" id="GO:0050660">
    <property type="term" value="F:flavin adenine dinucleotide binding"/>
    <property type="evidence" value="ECO:0007669"/>
    <property type="project" value="TreeGrafter"/>
</dbReference>
<name>A0A0A6VU15_KOCRO</name>
<proteinExistence type="predicted"/>
<dbReference type="InterPro" id="IPR050982">
    <property type="entry name" value="Auxin_biosynth/cation_transpt"/>
</dbReference>